<evidence type="ECO:0000313" key="1">
    <source>
        <dbReference type="EMBL" id="KAI6083965.1"/>
    </source>
</evidence>
<gene>
    <name evidence="1" type="ORF">F4821DRAFT_243780</name>
</gene>
<accession>A0ACC0CV09</accession>
<keyword evidence="2" id="KW-1185">Reference proteome</keyword>
<comment type="caution">
    <text evidence="1">The sequence shown here is derived from an EMBL/GenBank/DDBJ whole genome shotgun (WGS) entry which is preliminary data.</text>
</comment>
<organism evidence="1 2">
    <name type="scientific">Hypoxylon rubiginosum</name>
    <dbReference type="NCBI Taxonomy" id="110542"/>
    <lineage>
        <taxon>Eukaryota</taxon>
        <taxon>Fungi</taxon>
        <taxon>Dikarya</taxon>
        <taxon>Ascomycota</taxon>
        <taxon>Pezizomycotina</taxon>
        <taxon>Sordariomycetes</taxon>
        <taxon>Xylariomycetidae</taxon>
        <taxon>Xylariales</taxon>
        <taxon>Hypoxylaceae</taxon>
        <taxon>Hypoxylon</taxon>
    </lineage>
</organism>
<dbReference type="Proteomes" id="UP001497680">
    <property type="component" value="Unassembled WGS sequence"/>
</dbReference>
<reference evidence="1 2" key="1">
    <citation type="journal article" date="2022" name="New Phytol.">
        <title>Ecological generalism drives hyperdiversity of secondary metabolite gene clusters in xylarialean endophytes.</title>
        <authorList>
            <person name="Franco M.E.E."/>
            <person name="Wisecaver J.H."/>
            <person name="Arnold A.E."/>
            <person name="Ju Y.M."/>
            <person name="Slot J.C."/>
            <person name="Ahrendt S."/>
            <person name="Moore L.P."/>
            <person name="Eastman K.E."/>
            <person name="Scott K."/>
            <person name="Konkel Z."/>
            <person name="Mondo S.J."/>
            <person name="Kuo A."/>
            <person name="Hayes R.D."/>
            <person name="Haridas S."/>
            <person name="Andreopoulos B."/>
            <person name="Riley R."/>
            <person name="LaButti K."/>
            <person name="Pangilinan J."/>
            <person name="Lipzen A."/>
            <person name="Amirebrahimi M."/>
            <person name="Yan J."/>
            <person name="Adam C."/>
            <person name="Keymanesh K."/>
            <person name="Ng V."/>
            <person name="Louie K."/>
            <person name="Northen T."/>
            <person name="Drula E."/>
            <person name="Henrissat B."/>
            <person name="Hsieh H.M."/>
            <person name="Youens-Clark K."/>
            <person name="Lutzoni F."/>
            <person name="Miadlikowska J."/>
            <person name="Eastwood D.C."/>
            <person name="Hamelin R.C."/>
            <person name="Grigoriev I.V."/>
            <person name="U'Ren J.M."/>
        </authorList>
    </citation>
    <scope>NUCLEOTIDE SEQUENCE [LARGE SCALE GENOMIC DNA]</scope>
    <source>
        <strain evidence="1 2">ER1909</strain>
    </source>
</reference>
<evidence type="ECO:0000313" key="2">
    <source>
        <dbReference type="Proteomes" id="UP001497680"/>
    </source>
</evidence>
<name>A0ACC0CV09_9PEZI</name>
<dbReference type="EMBL" id="MU394344">
    <property type="protein sequence ID" value="KAI6083965.1"/>
    <property type="molecule type" value="Genomic_DNA"/>
</dbReference>
<sequence length="445" mass="51042">MSVKISKMKTWGRYGAGRSWLRSALAATPVVFAPMALLILFITLFRFDGSLPDLYFALRDQGVWHVLDAYRPRFDLQTTLAYSCWVAFQVVLFQWLPGPRSIGQRTPAGHVLEYRTNGLRAWVVTHLALGALCWKGGLDPGFVPRNWSGLVFAMNLFGFLASALAFAKAHLMPTHLEDAKFSGCWLYDFYMGIELNPRFGDHFDLKLFTNGRIGMMAWTVIDLSNVAYQYQEFGSVSPSILLVTILHTIYVLDFFNNEEWYLRTIDIAHEHYGFYLAWGCFTFLPVMYTLQTQYLGRHPTSPSGAYLLVAFTTGLVGYALFRSVNDQKARVRRLNGDCLVWGRPARYIRTTYMTSDGWQHESILLASGWWGWSRHANYLGDLLLSFSMCALVGTTNVVMWAYALFMTILLMHRCIRDEVRGRSKYGTAWDDYCKRVPWRLVPGLW</sequence>
<proteinExistence type="predicted"/>
<protein>
    <submittedName>
        <fullName evidence="1">Ergosterol biosynthesis ERG4/ERG24 family protein</fullName>
    </submittedName>
</protein>